<dbReference type="AlphaFoldDB" id="A0A1I0CTJ4"/>
<dbReference type="Pfam" id="PF13372">
    <property type="entry name" value="Alginate_exp"/>
    <property type="match status" value="1"/>
</dbReference>
<dbReference type="InterPro" id="IPR025388">
    <property type="entry name" value="Alginate_export_dom"/>
</dbReference>
<evidence type="ECO:0000256" key="1">
    <source>
        <dbReference type="SAM" id="SignalP"/>
    </source>
</evidence>
<feature type="domain" description="Alginate export" evidence="2">
    <location>
        <begin position="48"/>
        <end position="246"/>
    </location>
</feature>
<dbReference type="Proteomes" id="UP000199308">
    <property type="component" value="Unassembled WGS sequence"/>
</dbReference>
<dbReference type="STRING" id="349064.SAMN05660429_01323"/>
<reference evidence="3 4" key="1">
    <citation type="submission" date="2016-10" db="EMBL/GenBank/DDBJ databases">
        <authorList>
            <person name="de Groot N.N."/>
        </authorList>
    </citation>
    <scope>NUCLEOTIDE SEQUENCE [LARGE SCALE GENOMIC DNA]</scope>
    <source>
        <strain evidence="3 4">DSM 19706</strain>
    </source>
</reference>
<evidence type="ECO:0000313" key="3">
    <source>
        <dbReference type="EMBL" id="SET23035.1"/>
    </source>
</evidence>
<dbReference type="EMBL" id="FOHK01000005">
    <property type="protein sequence ID" value="SET23035.1"/>
    <property type="molecule type" value="Genomic_DNA"/>
</dbReference>
<evidence type="ECO:0000313" key="4">
    <source>
        <dbReference type="Proteomes" id="UP000199308"/>
    </source>
</evidence>
<gene>
    <name evidence="3" type="ORF">SAMN05660429_01323</name>
</gene>
<accession>A0A1I0CTJ4</accession>
<dbReference type="RefSeq" id="WP_093328660.1">
    <property type="nucleotide sequence ID" value="NZ_AP027363.1"/>
</dbReference>
<evidence type="ECO:0000259" key="2">
    <source>
        <dbReference type="Pfam" id="PF13372"/>
    </source>
</evidence>
<keyword evidence="4" id="KW-1185">Reference proteome</keyword>
<feature type="chain" id="PRO_5011698124" evidence="1">
    <location>
        <begin position="21"/>
        <end position="395"/>
    </location>
</feature>
<organism evidence="3 4">
    <name type="scientific">Thalassotalea agarivorans</name>
    <name type="common">Thalassomonas agarivorans</name>
    <dbReference type="NCBI Taxonomy" id="349064"/>
    <lineage>
        <taxon>Bacteria</taxon>
        <taxon>Pseudomonadati</taxon>
        <taxon>Pseudomonadota</taxon>
        <taxon>Gammaproteobacteria</taxon>
        <taxon>Alteromonadales</taxon>
        <taxon>Colwelliaceae</taxon>
        <taxon>Thalassotalea</taxon>
    </lineage>
</organism>
<proteinExistence type="predicted"/>
<name>A0A1I0CTJ4_THASX</name>
<dbReference type="Gene3D" id="2.40.160.10">
    <property type="entry name" value="Porin"/>
    <property type="match status" value="1"/>
</dbReference>
<keyword evidence="1" id="KW-0732">Signal</keyword>
<protein>
    <submittedName>
        <fullName evidence="3">Alginate export</fullName>
    </submittedName>
</protein>
<sequence length="395" mass="43537">MKLKTITLLTLAGLTANVFAEEADKNEAKTTLDFRLRYENVGQDNPLEDASALTLRTLLNYTSKSYSGFSGFIEFEDSRVVAGIDDYNDGNGSKPDYSVVADPETTELDQGYVKWAGSGLTAKVGRQVITFDNHRFVGHVGWRQDKQTFDGATFNYKLGKDLDLNYAYVTQRNRIFGEEKDLKSKDHMLNASYNLGFAKLTGYGYLLEVDNNTDNSLNTFGVRLAGSTDVSKLKVSYQAEFATQTSDTAGVEFTAPYYLLEAGAGFSGIMAKLGYESLGSDDGLYGFSTPLATLHKFNGWSDQFLNTPVQGLNDLYVSLSGKLFEGNWAFIYHNFTAAESTALVDDLGNEINAQYTQKFGGRYSAGLKFAMYSAGDAGAGKVDTDKVWLWMTARF</sequence>
<feature type="signal peptide" evidence="1">
    <location>
        <begin position="1"/>
        <end position="20"/>
    </location>
</feature>
<dbReference type="InterPro" id="IPR023614">
    <property type="entry name" value="Porin_dom_sf"/>
</dbReference>
<dbReference type="OrthoDB" id="9767539at2"/>